<protein>
    <submittedName>
        <fullName evidence="1">Uncharacterized protein</fullName>
    </submittedName>
</protein>
<keyword evidence="2" id="KW-1185">Reference proteome</keyword>
<dbReference type="InterPro" id="IPR011992">
    <property type="entry name" value="EF-hand-dom_pair"/>
</dbReference>
<dbReference type="GO" id="GO:0005886">
    <property type="term" value="C:plasma membrane"/>
    <property type="evidence" value="ECO:0007669"/>
    <property type="project" value="TreeGrafter"/>
</dbReference>
<evidence type="ECO:0000313" key="2">
    <source>
        <dbReference type="Proteomes" id="UP000749559"/>
    </source>
</evidence>
<dbReference type="Proteomes" id="UP000749559">
    <property type="component" value="Unassembled WGS sequence"/>
</dbReference>
<dbReference type="OrthoDB" id="6493944at2759"/>
<dbReference type="PANTHER" id="PTHR36300:SF1">
    <property type="entry name" value="RAW, ISOFORM A"/>
    <property type="match status" value="1"/>
</dbReference>
<dbReference type="Gene3D" id="3.40.50.450">
    <property type="match status" value="1"/>
</dbReference>
<dbReference type="PANTHER" id="PTHR36300">
    <property type="entry name" value="RAW, ISOFORM A"/>
    <property type="match status" value="1"/>
</dbReference>
<comment type="caution">
    <text evidence="1">The sequence shown here is derived from an EMBL/GenBank/DDBJ whole genome shotgun (WGS) entry which is preliminary data.</text>
</comment>
<reference evidence="1" key="1">
    <citation type="submission" date="2022-03" db="EMBL/GenBank/DDBJ databases">
        <authorList>
            <person name="Martin C."/>
        </authorList>
    </citation>
    <scope>NUCLEOTIDE SEQUENCE</scope>
</reference>
<organism evidence="1 2">
    <name type="scientific">Owenia fusiformis</name>
    <name type="common">Polychaete worm</name>
    <dbReference type="NCBI Taxonomy" id="6347"/>
    <lineage>
        <taxon>Eukaryota</taxon>
        <taxon>Metazoa</taxon>
        <taxon>Spiralia</taxon>
        <taxon>Lophotrochozoa</taxon>
        <taxon>Annelida</taxon>
        <taxon>Polychaeta</taxon>
        <taxon>Sedentaria</taxon>
        <taxon>Canalipalpata</taxon>
        <taxon>Sabellida</taxon>
        <taxon>Oweniida</taxon>
        <taxon>Oweniidae</taxon>
        <taxon>Owenia</taxon>
    </lineage>
</organism>
<dbReference type="EMBL" id="CAIIXF020000006">
    <property type="protein sequence ID" value="CAH1787161.1"/>
    <property type="molecule type" value="Genomic_DNA"/>
</dbReference>
<sequence>MENISSQNVQFSDSSVSNIARPSTSYDADSINEQNVVYGNLFQRHFDSENGVISADKVRLALYEIGLYPSRAQVEEMLQSAAKYGHHDDSFLTQAEFTFMASELNGLYSKCLGPPVAQCKVTSDNDLIQNRYKRSMSGIIKEPFQVFLGGSCNPTTWRRDDAIPYLKQHGVTYYNPQVEKWHPALIEIEDQAKLQAHLLFFVIDNKTRSTVSMLEAAYLAGCGKQLILVIRYCTENCAISQTENISEEELEELYQVRTWLLDVVERTGIPVFTDLKLALECAVKCIKQGLSVQQLSTEHGATPVKNGHLRVGHRLVKIHDAFHSVNKEETISQKDLCHAFRVLHGCAITRKYIRDKKRCSHGYKFDDFLAIVNETDKRERMSARNRSPLYKALCSIQKLPKLIKGWFSRSSNSVENSRDVKHVYLVSNWTEHHWKDNVVIPTFIENRLTYVDASQHGWDETARRQCQLLFYVVAMETKSIITMVQAGHDIGQGYNVVLVIEQTDNDKKAKNFRQSIHAVNDHERACMYLVDIAKRENIPVFSRLKDAADFTVEQLKGNVQ</sequence>
<dbReference type="AlphaFoldDB" id="A0A8J1XUZ7"/>
<dbReference type="InterPro" id="IPR039470">
    <property type="entry name" value="Nuc_deoxyri_tr2"/>
</dbReference>
<dbReference type="SUPFAM" id="SSF47473">
    <property type="entry name" value="EF-hand"/>
    <property type="match status" value="1"/>
</dbReference>
<name>A0A8J1XUZ7_OWEFU</name>
<dbReference type="Pfam" id="PF15891">
    <property type="entry name" value="Nuc_deoxyri_tr2"/>
    <property type="match status" value="1"/>
</dbReference>
<evidence type="ECO:0000313" key="1">
    <source>
        <dbReference type="EMBL" id="CAH1787161.1"/>
    </source>
</evidence>
<dbReference type="FunFam" id="3.40.50.450:FF:000017">
    <property type="entry name" value="Raw, isoform D"/>
    <property type="match status" value="1"/>
</dbReference>
<gene>
    <name evidence="1" type="ORF">OFUS_LOCUS12919</name>
</gene>
<accession>A0A8J1XUZ7</accession>
<dbReference type="EMBL" id="CAIIXF020000006">
    <property type="protein sequence ID" value="CAH1787160.1"/>
    <property type="molecule type" value="Genomic_DNA"/>
</dbReference>
<proteinExistence type="predicted"/>